<dbReference type="GO" id="GO:0005524">
    <property type="term" value="F:ATP binding"/>
    <property type="evidence" value="ECO:0007669"/>
    <property type="project" value="UniProtKB-KW"/>
</dbReference>
<evidence type="ECO:0000256" key="5">
    <source>
        <dbReference type="ARBA" id="ARBA00022840"/>
    </source>
</evidence>
<dbReference type="GO" id="GO:0004674">
    <property type="term" value="F:protein serine/threonine kinase activity"/>
    <property type="evidence" value="ECO:0007669"/>
    <property type="project" value="UniProtKB-KW"/>
</dbReference>
<dbReference type="AlphaFoldDB" id="A0A7R9A3V9"/>
<dbReference type="Pfam" id="PF02816">
    <property type="entry name" value="Alpha_kinase"/>
    <property type="match status" value="1"/>
</dbReference>
<name>A0A7R9A3V9_9CRUS</name>
<gene>
    <name evidence="7" type="ORF">DSTB1V02_LOCUS5118</name>
</gene>
<evidence type="ECO:0000256" key="1">
    <source>
        <dbReference type="ARBA" id="ARBA00022527"/>
    </source>
</evidence>
<keyword evidence="8" id="KW-1185">Reference proteome</keyword>
<evidence type="ECO:0000256" key="2">
    <source>
        <dbReference type="ARBA" id="ARBA00022679"/>
    </source>
</evidence>
<keyword evidence="2" id="KW-0808">Transferase</keyword>
<keyword evidence="4" id="KW-0418">Kinase</keyword>
<dbReference type="PROSITE" id="PS51158">
    <property type="entry name" value="ALPHA_KINASE"/>
    <property type="match status" value="1"/>
</dbReference>
<proteinExistence type="predicted"/>
<dbReference type="Proteomes" id="UP000677054">
    <property type="component" value="Unassembled WGS sequence"/>
</dbReference>
<dbReference type="SMART" id="SM00811">
    <property type="entry name" value="Alpha_kinase"/>
    <property type="match status" value="1"/>
</dbReference>
<dbReference type="InterPro" id="IPR004166">
    <property type="entry name" value="a-kinase_dom"/>
</dbReference>
<organism evidence="7">
    <name type="scientific">Darwinula stevensoni</name>
    <dbReference type="NCBI Taxonomy" id="69355"/>
    <lineage>
        <taxon>Eukaryota</taxon>
        <taxon>Metazoa</taxon>
        <taxon>Ecdysozoa</taxon>
        <taxon>Arthropoda</taxon>
        <taxon>Crustacea</taxon>
        <taxon>Oligostraca</taxon>
        <taxon>Ostracoda</taxon>
        <taxon>Podocopa</taxon>
        <taxon>Podocopida</taxon>
        <taxon>Darwinulocopina</taxon>
        <taxon>Darwinuloidea</taxon>
        <taxon>Darwinulidae</taxon>
        <taxon>Darwinula</taxon>
    </lineage>
</organism>
<evidence type="ECO:0000313" key="8">
    <source>
        <dbReference type="Proteomes" id="UP000677054"/>
    </source>
</evidence>
<dbReference type="EMBL" id="LR900331">
    <property type="protein sequence ID" value="CAD7245244.1"/>
    <property type="molecule type" value="Genomic_DNA"/>
</dbReference>
<dbReference type="SUPFAM" id="SSF56112">
    <property type="entry name" value="Protein kinase-like (PK-like)"/>
    <property type="match status" value="1"/>
</dbReference>
<keyword evidence="1" id="KW-0723">Serine/threonine-protein kinase</keyword>
<evidence type="ECO:0000259" key="6">
    <source>
        <dbReference type="PROSITE" id="PS51158"/>
    </source>
</evidence>
<dbReference type="PANTHER" id="PTHR45992:SF11">
    <property type="entry name" value="ALPHA-TYPE PROTEIN KINASE DOMAIN-CONTAINING PROTEIN"/>
    <property type="match status" value="1"/>
</dbReference>
<evidence type="ECO:0000313" key="7">
    <source>
        <dbReference type="EMBL" id="CAD7245244.1"/>
    </source>
</evidence>
<evidence type="ECO:0000256" key="4">
    <source>
        <dbReference type="ARBA" id="ARBA00022777"/>
    </source>
</evidence>
<dbReference type="CDD" id="cd04515">
    <property type="entry name" value="Alpha_kinase"/>
    <property type="match status" value="1"/>
</dbReference>
<dbReference type="PANTHER" id="PTHR45992">
    <property type="entry name" value="EUKARYOTIC ELONGATION FACTOR 2 KINASE-RELATED"/>
    <property type="match status" value="1"/>
</dbReference>
<dbReference type="OrthoDB" id="301415at2759"/>
<feature type="domain" description="Alpha-type protein kinase" evidence="6">
    <location>
        <begin position="103"/>
        <end position="329"/>
    </location>
</feature>
<protein>
    <recommendedName>
        <fullName evidence="6">Alpha-type protein kinase domain-containing protein</fullName>
    </recommendedName>
</protein>
<dbReference type="InterPro" id="IPR011009">
    <property type="entry name" value="Kinase-like_dom_sf"/>
</dbReference>
<keyword evidence="3" id="KW-0547">Nucleotide-binding</keyword>
<dbReference type="Gene3D" id="3.20.200.10">
    <property type="entry name" value="MHCK/EF2 kinase"/>
    <property type="match status" value="1"/>
</dbReference>
<keyword evidence="5" id="KW-0067">ATP-binding</keyword>
<dbReference type="Gene3D" id="3.30.200.20">
    <property type="entry name" value="Phosphorylase Kinase, domain 1"/>
    <property type="match status" value="1"/>
</dbReference>
<reference evidence="7" key="1">
    <citation type="submission" date="2020-11" db="EMBL/GenBank/DDBJ databases">
        <authorList>
            <person name="Tran Van P."/>
        </authorList>
    </citation>
    <scope>NUCLEOTIDE SEQUENCE</scope>
</reference>
<dbReference type="InterPro" id="IPR051852">
    <property type="entry name" value="Alpha-type_PK"/>
</dbReference>
<sequence length="378" mass="42835">MSCPKGHAVISVDYEAFTSNWKCDRCKMSFSSNDGRWRCCSKCNFDHCLPCMKAVDYKPNHLHTVAYVTYVCNECGKGFTGDRVYCPTCKVAYDVCYPCALRKMTAKDSTVDGNGRVKSVVISSTPFASGATRDAFKVDATMEDGKKQDYVLKAFKPLYFNTGMEMDIVVKIHLKAYELALEFNKEMQLNHPIIFKRPILHTMTSTVEKDGRNVFVKGEKVALEPFIHGQYEKFSSNSGFILDGYTAPGVFTHFTWHKTRELIVCDLQGVRQIRGNEHDAYYFTDPAINSLKQNWGPTDIGKPGIMNFFKFHKCSKFCNTWAKPSLGDLIIRVPVVQRTTYADPRAPGREMPQPGMDTELSQMFAQLMAGMMFTEKPK</sequence>
<accession>A0A7R9A3V9</accession>
<evidence type="ECO:0000256" key="3">
    <source>
        <dbReference type="ARBA" id="ARBA00022741"/>
    </source>
</evidence>
<dbReference type="EMBL" id="CAJPEV010000814">
    <property type="protein sequence ID" value="CAG0888747.1"/>
    <property type="molecule type" value="Genomic_DNA"/>
</dbReference>